<evidence type="ECO:0000256" key="1">
    <source>
        <dbReference type="SAM" id="MobiDB-lite"/>
    </source>
</evidence>
<evidence type="ECO:0000313" key="3">
    <source>
        <dbReference type="EMBL" id="KAH0556495.1"/>
    </source>
</evidence>
<feature type="region of interest" description="Disordered" evidence="1">
    <location>
        <begin position="20"/>
        <end position="40"/>
    </location>
</feature>
<keyword evidence="2" id="KW-0472">Membrane</keyword>
<dbReference type="AlphaFoldDB" id="A0A9P8L8W4"/>
<gene>
    <name evidence="3" type="ORF">GP486_005606</name>
</gene>
<name>A0A9P8L8W4_9PEZI</name>
<dbReference type="EMBL" id="JAGHQM010001080">
    <property type="protein sequence ID" value="KAH0556495.1"/>
    <property type="molecule type" value="Genomic_DNA"/>
</dbReference>
<protein>
    <submittedName>
        <fullName evidence="3">Uncharacterized protein</fullName>
    </submittedName>
</protein>
<keyword evidence="2" id="KW-0812">Transmembrane</keyword>
<accession>A0A9P8L8W4</accession>
<sequence length="185" mass="20602">MAGPLTNFYRARFHPLHDADREAVPDDRQEGNPASDIAGGFDRWVNNASAGLQGGTREAPYWVPKTWRKFEKTRQASLSIFPVRWSQLHKAGVPAALDRAFHSVLRLVCFFATVPGHIFNALPTSLVLPNNFVVFSQVSVLLLLKSVLSAISPAICIFRFLKTTILGTYRQILLARAADKVFHSN</sequence>
<feature type="transmembrane region" description="Helical" evidence="2">
    <location>
        <begin position="104"/>
        <end position="122"/>
    </location>
</feature>
<evidence type="ECO:0000313" key="4">
    <source>
        <dbReference type="Proteomes" id="UP000750711"/>
    </source>
</evidence>
<proteinExistence type="predicted"/>
<dbReference type="Proteomes" id="UP000750711">
    <property type="component" value="Unassembled WGS sequence"/>
</dbReference>
<feature type="transmembrane region" description="Helical" evidence="2">
    <location>
        <begin position="134"/>
        <end position="161"/>
    </location>
</feature>
<feature type="compositionally biased region" description="Basic and acidic residues" evidence="1">
    <location>
        <begin position="20"/>
        <end position="30"/>
    </location>
</feature>
<organism evidence="3 4">
    <name type="scientific">Trichoglossum hirsutum</name>
    <dbReference type="NCBI Taxonomy" id="265104"/>
    <lineage>
        <taxon>Eukaryota</taxon>
        <taxon>Fungi</taxon>
        <taxon>Dikarya</taxon>
        <taxon>Ascomycota</taxon>
        <taxon>Pezizomycotina</taxon>
        <taxon>Geoglossomycetes</taxon>
        <taxon>Geoglossales</taxon>
        <taxon>Geoglossaceae</taxon>
        <taxon>Trichoglossum</taxon>
    </lineage>
</organism>
<evidence type="ECO:0000256" key="2">
    <source>
        <dbReference type="SAM" id="Phobius"/>
    </source>
</evidence>
<reference evidence="3" key="1">
    <citation type="submission" date="2021-03" db="EMBL/GenBank/DDBJ databases">
        <title>Comparative genomics and phylogenomic investigation of the class Geoglossomycetes provide insights into ecological specialization and systematics.</title>
        <authorList>
            <person name="Melie T."/>
            <person name="Pirro S."/>
            <person name="Miller A.N."/>
            <person name="Quandt A."/>
        </authorList>
    </citation>
    <scope>NUCLEOTIDE SEQUENCE</scope>
    <source>
        <strain evidence="3">CAQ_001_2017</strain>
    </source>
</reference>
<keyword evidence="2" id="KW-1133">Transmembrane helix</keyword>
<keyword evidence="4" id="KW-1185">Reference proteome</keyword>
<comment type="caution">
    <text evidence="3">The sequence shown here is derived from an EMBL/GenBank/DDBJ whole genome shotgun (WGS) entry which is preliminary data.</text>
</comment>